<dbReference type="EMBL" id="JAQIZZ010000002">
    <property type="protein sequence ID" value="KAJ5552345.1"/>
    <property type="molecule type" value="Genomic_DNA"/>
</dbReference>
<name>A0AAD6D2G7_9EURO</name>
<sequence>MRLWRRPDLASQVRRLYLCWSDCDQNHIDRHDKDNKAASFIEEALNEIFTPEEEETREVWEEHLNGEGLCAEAWLGLLLVRLTHLQEIEFGHERSDLMSDILIKAANRQQPFHQGTPFPLLQDVRACVAWGASWIDSGFLLPFFYFPAVRRIYGTGIRETKDDENMCLANHQPLCPVQEITVEEGYWSRGMLDWLAVCTNLQHVSITVDLQADEYELDEEDQFDASQFWEALLPFTGTLKTLCIQYEYGYKALVVDEKSVEESPFGSFKDFTVLETLTVRHDHLMGPSDDSDDSSQDWDMKPLAETLPHSLVSLRITDITVDRHLELLSELSKLLRHVHTFSKLERLVLYIQSEDEEEIGDVFDVLRAEYQVTNVSLTIETE</sequence>
<dbReference type="AlphaFoldDB" id="A0AAD6D2G7"/>
<evidence type="ECO:0000313" key="2">
    <source>
        <dbReference type="EMBL" id="KAJ5552345.1"/>
    </source>
</evidence>
<feature type="domain" description="Leucine-rich repeat" evidence="1">
    <location>
        <begin position="139"/>
        <end position="351"/>
    </location>
</feature>
<proteinExistence type="predicted"/>
<dbReference type="InterPro" id="IPR006194">
    <property type="entry name" value="Gly-tRNA-synth_heterodimer"/>
</dbReference>
<dbReference type="GO" id="GO:0005524">
    <property type="term" value="F:ATP binding"/>
    <property type="evidence" value="ECO:0007669"/>
    <property type="project" value="InterPro"/>
</dbReference>
<dbReference type="GO" id="GO:0004820">
    <property type="term" value="F:glycine-tRNA ligase activity"/>
    <property type="evidence" value="ECO:0007669"/>
    <property type="project" value="InterPro"/>
</dbReference>
<protein>
    <recommendedName>
        <fullName evidence="1">Leucine-rich repeat domain-containing protein</fullName>
    </recommendedName>
</protein>
<dbReference type="GO" id="GO:0005737">
    <property type="term" value="C:cytoplasm"/>
    <property type="evidence" value="ECO:0007669"/>
    <property type="project" value="InterPro"/>
</dbReference>
<dbReference type="Pfam" id="PF24969">
    <property type="entry name" value="LRR_15"/>
    <property type="match status" value="1"/>
</dbReference>
<keyword evidence="3" id="KW-1185">Reference proteome</keyword>
<comment type="caution">
    <text evidence="2">The sequence shown here is derived from an EMBL/GenBank/DDBJ whole genome shotgun (WGS) entry which is preliminary data.</text>
</comment>
<evidence type="ECO:0000313" key="3">
    <source>
        <dbReference type="Proteomes" id="UP001220324"/>
    </source>
</evidence>
<organism evidence="2 3">
    <name type="scientific">Penicillium frequentans</name>
    <dbReference type="NCBI Taxonomy" id="3151616"/>
    <lineage>
        <taxon>Eukaryota</taxon>
        <taxon>Fungi</taxon>
        <taxon>Dikarya</taxon>
        <taxon>Ascomycota</taxon>
        <taxon>Pezizomycotina</taxon>
        <taxon>Eurotiomycetes</taxon>
        <taxon>Eurotiomycetidae</taxon>
        <taxon>Eurotiales</taxon>
        <taxon>Aspergillaceae</taxon>
        <taxon>Penicillium</taxon>
    </lineage>
</organism>
<accession>A0AAD6D2G7</accession>
<dbReference type="Proteomes" id="UP001220324">
    <property type="component" value="Unassembled WGS sequence"/>
</dbReference>
<gene>
    <name evidence="2" type="ORF">N7494_001723</name>
</gene>
<evidence type="ECO:0000259" key="1">
    <source>
        <dbReference type="Pfam" id="PF24969"/>
    </source>
</evidence>
<dbReference type="PROSITE" id="PS50861">
    <property type="entry name" value="AA_TRNA_LIGASE_II_GLYAB"/>
    <property type="match status" value="1"/>
</dbReference>
<reference evidence="2 3" key="1">
    <citation type="journal article" date="2023" name="IMA Fungus">
        <title>Comparative genomic study of the Penicillium genus elucidates a diverse pangenome and 15 lateral gene transfer events.</title>
        <authorList>
            <person name="Petersen C."/>
            <person name="Sorensen T."/>
            <person name="Nielsen M.R."/>
            <person name="Sondergaard T.E."/>
            <person name="Sorensen J.L."/>
            <person name="Fitzpatrick D.A."/>
            <person name="Frisvad J.C."/>
            <person name="Nielsen K.L."/>
        </authorList>
    </citation>
    <scope>NUCLEOTIDE SEQUENCE [LARGE SCALE GENOMIC DNA]</scope>
    <source>
        <strain evidence="2 3">IBT 35679</strain>
    </source>
</reference>
<dbReference type="InterPro" id="IPR056867">
    <property type="entry name" value="LRR_15"/>
</dbReference>
<dbReference type="GO" id="GO:0006426">
    <property type="term" value="P:glycyl-tRNA aminoacylation"/>
    <property type="evidence" value="ECO:0007669"/>
    <property type="project" value="InterPro"/>
</dbReference>